<dbReference type="Gramene" id="AET5Gv21153800.4">
    <property type="protein sequence ID" value="AET5Gv21153800.4"/>
    <property type="gene ID" value="AET5Gv21153800"/>
</dbReference>
<reference evidence="3" key="2">
    <citation type="journal article" date="2017" name="Nat. Plants">
        <title>The Aegilops tauschii genome reveals multiple impacts of transposons.</title>
        <authorList>
            <person name="Zhao G."/>
            <person name="Zou C."/>
            <person name="Li K."/>
            <person name="Wang K."/>
            <person name="Li T."/>
            <person name="Gao L."/>
            <person name="Zhang X."/>
            <person name="Wang H."/>
            <person name="Yang Z."/>
            <person name="Liu X."/>
            <person name="Jiang W."/>
            <person name="Mao L."/>
            <person name="Kong X."/>
            <person name="Jiao Y."/>
            <person name="Jia J."/>
        </authorList>
    </citation>
    <scope>NUCLEOTIDE SEQUENCE [LARGE SCALE GENOMIC DNA]</scope>
    <source>
        <strain evidence="3">cv. AL8/78</strain>
    </source>
</reference>
<accession>A0A453MDQ8</accession>
<dbReference type="Gramene" id="AET5Gv21153800.5">
    <property type="protein sequence ID" value="AET5Gv21153800.5"/>
    <property type="gene ID" value="AET5Gv21153800"/>
</dbReference>
<dbReference type="AlphaFoldDB" id="A0A453MDQ8"/>
<dbReference type="EnsemblPlants" id="AET5Gv21153800.5">
    <property type="protein sequence ID" value="AET5Gv21153800.5"/>
    <property type="gene ID" value="AET5Gv21153800"/>
</dbReference>
<reference evidence="2" key="4">
    <citation type="submission" date="2019-03" db="UniProtKB">
        <authorList>
            <consortium name="EnsemblPlants"/>
        </authorList>
    </citation>
    <scope>IDENTIFICATION</scope>
</reference>
<reference evidence="2" key="3">
    <citation type="journal article" date="2017" name="Nature">
        <title>Genome sequence of the progenitor of the wheat D genome Aegilops tauschii.</title>
        <authorList>
            <person name="Luo M.C."/>
            <person name="Gu Y.Q."/>
            <person name="Puiu D."/>
            <person name="Wang H."/>
            <person name="Twardziok S.O."/>
            <person name="Deal K.R."/>
            <person name="Huo N."/>
            <person name="Zhu T."/>
            <person name="Wang L."/>
            <person name="Wang Y."/>
            <person name="McGuire P.E."/>
            <person name="Liu S."/>
            <person name="Long H."/>
            <person name="Ramasamy R.K."/>
            <person name="Rodriguez J.C."/>
            <person name="Van S.L."/>
            <person name="Yuan L."/>
            <person name="Wang Z."/>
            <person name="Xia Z."/>
            <person name="Xiao L."/>
            <person name="Anderson O.D."/>
            <person name="Ouyang S."/>
            <person name="Liang Y."/>
            <person name="Zimin A.V."/>
            <person name="Pertea G."/>
            <person name="Qi P."/>
            <person name="Bennetzen J.L."/>
            <person name="Dai X."/>
            <person name="Dawson M.W."/>
            <person name="Muller H.G."/>
            <person name="Kugler K."/>
            <person name="Rivarola-Duarte L."/>
            <person name="Spannagl M."/>
            <person name="Mayer K.F.X."/>
            <person name="Lu F.H."/>
            <person name="Bevan M.W."/>
            <person name="Leroy P."/>
            <person name="Li P."/>
            <person name="You F.M."/>
            <person name="Sun Q."/>
            <person name="Liu Z."/>
            <person name="Lyons E."/>
            <person name="Wicker T."/>
            <person name="Salzberg S.L."/>
            <person name="Devos K.M."/>
            <person name="Dvorak J."/>
        </authorList>
    </citation>
    <scope>NUCLEOTIDE SEQUENCE [LARGE SCALE GENOMIC DNA]</scope>
    <source>
        <strain evidence="2">cv. AL8/78</strain>
    </source>
</reference>
<dbReference type="Gramene" id="AET5Gv21153800.3">
    <property type="protein sequence ID" value="AET5Gv21153800.3"/>
    <property type="gene ID" value="AET5Gv21153800"/>
</dbReference>
<reference evidence="2" key="5">
    <citation type="journal article" date="2021" name="G3 (Bethesda)">
        <title>Aegilops tauschii genome assembly Aet v5.0 features greater sequence contiguity and improved annotation.</title>
        <authorList>
            <person name="Wang L."/>
            <person name="Zhu T."/>
            <person name="Rodriguez J.C."/>
            <person name="Deal K.R."/>
            <person name="Dubcovsky J."/>
            <person name="McGuire P.E."/>
            <person name="Lux T."/>
            <person name="Spannagl M."/>
            <person name="Mayer K.F.X."/>
            <person name="Baldrich P."/>
            <person name="Meyers B.C."/>
            <person name="Huo N."/>
            <person name="Gu Y.Q."/>
            <person name="Zhou H."/>
            <person name="Devos K.M."/>
            <person name="Bennetzen J.L."/>
            <person name="Unver T."/>
            <person name="Budak H."/>
            <person name="Gulick P.J."/>
            <person name="Galiba G."/>
            <person name="Kalapos B."/>
            <person name="Nelson D.R."/>
            <person name="Li P."/>
            <person name="You F.M."/>
            <person name="Luo M.C."/>
            <person name="Dvorak J."/>
        </authorList>
    </citation>
    <scope>NUCLEOTIDE SEQUENCE [LARGE SCALE GENOMIC DNA]</scope>
    <source>
        <strain evidence="2">cv. AL8/78</strain>
    </source>
</reference>
<feature type="transmembrane region" description="Helical" evidence="1">
    <location>
        <begin position="104"/>
        <end position="125"/>
    </location>
</feature>
<name>A0A453MDQ8_AEGTS</name>
<evidence type="ECO:0000313" key="3">
    <source>
        <dbReference type="Proteomes" id="UP000015105"/>
    </source>
</evidence>
<dbReference type="Proteomes" id="UP000015105">
    <property type="component" value="Chromosome 5D"/>
</dbReference>
<keyword evidence="1" id="KW-0472">Membrane</keyword>
<dbReference type="EnsemblPlants" id="AET5Gv21153800.2">
    <property type="protein sequence ID" value="AET5Gv21153800.2"/>
    <property type="gene ID" value="AET5Gv21153800"/>
</dbReference>
<dbReference type="Gramene" id="AET5Gv21153800.1">
    <property type="protein sequence ID" value="AET5Gv21153800.1"/>
    <property type="gene ID" value="AET5Gv21153800"/>
</dbReference>
<protein>
    <submittedName>
        <fullName evidence="2">Uncharacterized protein</fullName>
    </submittedName>
</protein>
<proteinExistence type="predicted"/>
<dbReference type="Gramene" id="AET5Gv21153800.2">
    <property type="protein sequence ID" value="AET5Gv21153800.2"/>
    <property type="gene ID" value="AET5Gv21153800"/>
</dbReference>
<dbReference type="STRING" id="200361.A0A453MDQ8"/>
<keyword evidence="3" id="KW-1185">Reference proteome</keyword>
<keyword evidence="1" id="KW-0812">Transmembrane</keyword>
<evidence type="ECO:0000313" key="2">
    <source>
        <dbReference type="EnsemblPlants" id="AET5Gv21153800.5"/>
    </source>
</evidence>
<reference evidence="3" key="1">
    <citation type="journal article" date="2014" name="Science">
        <title>Ancient hybridizations among the ancestral genomes of bread wheat.</title>
        <authorList>
            <consortium name="International Wheat Genome Sequencing Consortium,"/>
            <person name="Marcussen T."/>
            <person name="Sandve S.R."/>
            <person name="Heier L."/>
            <person name="Spannagl M."/>
            <person name="Pfeifer M."/>
            <person name="Jakobsen K.S."/>
            <person name="Wulff B.B."/>
            <person name="Steuernagel B."/>
            <person name="Mayer K.F."/>
            <person name="Olsen O.A."/>
        </authorList>
    </citation>
    <scope>NUCLEOTIDE SEQUENCE [LARGE SCALE GENOMIC DNA]</scope>
    <source>
        <strain evidence="3">cv. AL8/78</strain>
    </source>
</reference>
<sequence>MPSTNQLFRISWASFSMGDMSSESDIASDNSIFVGDLASDVNDAAFWRLSPAGTPLSKIQKLLLMLTLVDQRAMDLCFITHLDLFPFLICLGGRFIQKFTLCSIYVQNCFCSAFIPCCFYALPFWKMGLYG</sequence>
<dbReference type="EnsemblPlants" id="AET5Gv21153800.1">
    <property type="protein sequence ID" value="AET5Gv21153800.1"/>
    <property type="gene ID" value="AET5Gv21153800"/>
</dbReference>
<evidence type="ECO:0000256" key="1">
    <source>
        <dbReference type="SAM" id="Phobius"/>
    </source>
</evidence>
<keyword evidence="1" id="KW-1133">Transmembrane helix</keyword>
<organism evidence="2 3">
    <name type="scientific">Aegilops tauschii subsp. strangulata</name>
    <name type="common">Goatgrass</name>
    <dbReference type="NCBI Taxonomy" id="200361"/>
    <lineage>
        <taxon>Eukaryota</taxon>
        <taxon>Viridiplantae</taxon>
        <taxon>Streptophyta</taxon>
        <taxon>Embryophyta</taxon>
        <taxon>Tracheophyta</taxon>
        <taxon>Spermatophyta</taxon>
        <taxon>Magnoliopsida</taxon>
        <taxon>Liliopsida</taxon>
        <taxon>Poales</taxon>
        <taxon>Poaceae</taxon>
        <taxon>BOP clade</taxon>
        <taxon>Pooideae</taxon>
        <taxon>Triticodae</taxon>
        <taxon>Triticeae</taxon>
        <taxon>Triticinae</taxon>
        <taxon>Aegilops</taxon>
    </lineage>
</organism>
<dbReference type="EnsemblPlants" id="AET5Gv21153800.3">
    <property type="protein sequence ID" value="AET5Gv21153800.3"/>
    <property type="gene ID" value="AET5Gv21153800"/>
</dbReference>
<dbReference type="EnsemblPlants" id="AET5Gv21153800.4">
    <property type="protein sequence ID" value="AET5Gv21153800.4"/>
    <property type="gene ID" value="AET5Gv21153800"/>
</dbReference>